<dbReference type="OrthoDB" id="2758611at2759"/>
<keyword evidence="2" id="KW-1185">Reference proteome</keyword>
<evidence type="ECO:0000313" key="1">
    <source>
        <dbReference type="EMBL" id="PIL26243.1"/>
    </source>
</evidence>
<proteinExistence type="predicted"/>
<gene>
    <name evidence="1" type="ORF">GSI_11999</name>
</gene>
<reference evidence="1 2" key="1">
    <citation type="journal article" date="2015" name="Sci. Rep.">
        <title>Chromosome-level genome map provides insights into diverse defense mechanisms in the medicinal fungus Ganoderma sinense.</title>
        <authorList>
            <person name="Zhu Y."/>
            <person name="Xu J."/>
            <person name="Sun C."/>
            <person name="Zhou S."/>
            <person name="Xu H."/>
            <person name="Nelson D.R."/>
            <person name="Qian J."/>
            <person name="Song J."/>
            <person name="Luo H."/>
            <person name="Xiang L."/>
            <person name="Li Y."/>
            <person name="Xu Z."/>
            <person name="Ji A."/>
            <person name="Wang L."/>
            <person name="Lu S."/>
            <person name="Hayward A."/>
            <person name="Sun W."/>
            <person name="Li X."/>
            <person name="Schwartz D.C."/>
            <person name="Wang Y."/>
            <person name="Chen S."/>
        </authorList>
    </citation>
    <scope>NUCLEOTIDE SEQUENCE [LARGE SCALE GENOMIC DNA]</scope>
    <source>
        <strain evidence="1 2">ZZ0214-1</strain>
    </source>
</reference>
<dbReference type="Proteomes" id="UP000230002">
    <property type="component" value="Unassembled WGS sequence"/>
</dbReference>
<accession>A0A2G8RXK0</accession>
<name>A0A2G8RXK0_9APHY</name>
<comment type="caution">
    <text evidence="1">The sequence shown here is derived from an EMBL/GenBank/DDBJ whole genome shotgun (WGS) entry which is preliminary data.</text>
</comment>
<dbReference type="AlphaFoldDB" id="A0A2G8RXK0"/>
<sequence length="369" mass="41343">MDSECRILRLQPELGAMFADAMDILSLSMWRLSCKANYHQVSSSFRRSLVKLLRPFLPSPHSFIDLTSKFNAVFGGEFALTFILRDPTYLPSRVDVYVGIFGFEGFCEAFLDDPVVRDVIDTHVYVTVSPVDALRLLVTRTLSVHTLGGKTISIHCSHTVSATAPVCRAACTALSNFVTSYSFGCSHPILTLNRRALLADLAFPHQPLFQHDVFTHMLKHRFSLAVSPAAWPEYRELRAVIRRDADSPSTLGGALGIVVDTEWDDSREITQACWRHLYVCPAQGRYFGDRGSLIGFFDPLNGDETYCEAHDVAPFGQMVLWRVSSTFECNDACDFDDILEEGVTSIPVLIKKDPHGEIRDVISDRYMGF</sequence>
<protein>
    <submittedName>
        <fullName evidence="1">Uncharacterized protein</fullName>
    </submittedName>
</protein>
<organism evidence="1 2">
    <name type="scientific">Ganoderma sinense ZZ0214-1</name>
    <dbReference type="NCBI Taxonomy" id="1077348"/>
    <lineage>
        <taxon>Eukaryota</taxon>
        <taxon>Fungi</taxon>
        <taxon>Dikarya</taxon>
        <taxon>Basidiomycota</taxon>
        <taxon>Agaricomycotina</taxon>
        <taxon>Agaricomycetes</taxon>
        <taxon>Polyporales</taxon>
        <taxon>Polyporaceae</taxon>
        <taxon>Ganoderma</taxon>
    </lineage>
</organism>
<evidence type="ECO:0000313" key="2">
    <source>
        <dbReference type="Proteomes" id="UP000230002"/>
    </source>
</evidence>
<dbReference type="EMBL" id="AYKW01000045">
    <property type="protein sequence ID" value="PIL26243.1"/>
    <property type="molecule type" value="Genomic_DNA"/>
</dbReference>